<dbReference type="InterPro" id="IPR046947">
    <property type="entry name" value="LytR-like"/>
</dbReference>
<evidence type="ECO:0000313" key="4">
    <source>
        <dbReference type="EMBL" id="KAA3436062.1"/>
    </source>
</evidence>
<dbReference type="InterPro" id="IPR001789">
    <property type="entry name" value="Sig_transdc_resp-reg_receiver"/>
</dbReference>
<dbReference type="AlphaFoldDB" id="A0A5B6TIT3"/>
<evidence type="ECO:0000259" key="2">
    <source>
        <dbReference type="PROSITE" id="PS50110"/>
    </source>
</evidence>
<dbReference type="Proteomes" id="UP000324133">
    <property type="component" value="Unassembled WGS sequence"/>
</dbReference>
<dbReference type="PROSITE" id="PS50930">
    <property type="entry name" value="HTH_LYTTR"/>
    <property type="match status" value="1"/>
</dbReference>
<evidence type="ECO:0000259" key="3">
    <source>
        <dbReference type="PROSITE" id="PS50930"/>
    </source>
</evidence>
<gene>
    <name evidence="4" type="ORF">FOA19_16785</name>
</gene>
<dbReference type="RefSeq" id="WP_149092024.1">
    <property type="nucleotide sequence ID" value="NZ_VKKY01000003.1"/>
</dbReference>
<protein>
    <submittedName>
        <fullName evidence="4">Response regulator transcription factor</fullName>
    </submittedName>
</protein>
<dbReference type="SUPFAM" id="SSF52172">
    <property type="entry name" value="CheY-like"/>
    <property type="match status" value="1"/>
</dbReference>
<sequence length="238" mass="27666">MKICIVEDSRLARLELKHLLAKFPALELVGEAENAEEGIELIESLRPDLLFLDIHLPQKSGFELLEALEYTPQVIFTTAYDQYALKAFERNALDYLMKPIEENRLRQAVEKAISKQETIKPAAPTSLLSEEDRVFVKDGERCWFVALKQVRMMESNGNYAFLYFDNERPCILKTLNYLESRLDPKVFFRANRQQIINVNFIEQINPWFSGSIKIQLKGGEEVEVSRRQTQVFKELMSL</sequence>
<feature type="domain" description="Response regulatory" evidence="2">
    <location>
        <begin position="2"/>
        <end position="113"/>
    </location>
</feature>
<reference evidence="4 5" key="1">
    <citation type="submission" date="2019-07" db="EMBL/GenBank/DDBJ databases">
        <title>Rufibacter sp. nov., isolated from lake sediment.</title>
        <authorList>
            <person name="Qu J.-H."/>
        </authorList>
    </citation>
    <scope>NUCLEOTIDE SEQUENCE [LARGE SCALE GENOMIC DNA]</scope>
    <source>
        <strain evidence="4 5">NBS58-1</strain>
    </source>
</reference>
<dbReference type="GO" id="GO:0000156">
    <property type="term" value="F:phosphorelay response regulator activity"/>
    <property type="evidence" value="ECO:0007669"/>
    <property type="project" value="InterPro"/>
</dbReference>
<name>A0A5B6TIT3_9BACT</name>
<dbReference type="Pfam" id="PF00072">
    <property type="entry name" value="Response_reg"/>
    <property type="match status" value="1"/>
</dbReference>
<dbReference type="InterPro" id="IPR007492">
    <property type="entry name" value="LytTR_DNA-bd_dom"/>
</dbReference>
<dbReference type="GO" id="GO:0003677">
    <property type="term" value="F:DNA binding"/>
    <property type="evidence" value="ECO:0007669"/>
    <property type="project" value="InterPro"/>
</dbReference>
<evidence type="ECO:0000256" key="1">
    <source>
        <dbReference type="PROSITE-ProRule" id="PRU00169"/>
    </source>
</evidence>
<comment type="caution">
    <text evidence="4">The sequence shown here is derived from an EMBL/GenBank/DDBJ whole genome shotgun (WGS) entry which is preliminary data.</text>
</comment>
<dbReference type="InterPro" id="IPR011006">
    <property type="entry name" value="CheY-like_superfamily"/>
</dbReference>
<dbReference type="PROSITE" id="PS50110">
    <property type="entry name" value="RESPONSE_REGULATORY"/>
    <property type="match status" value="1"/>
</dbReference>
<proteinExistence type="predicted"/>
<evidence type="ECO:0000313" key="5">
    <source>
        <dbReference type="Proteomes" id="UP000324133"/>
    </source>
</evidence>
<dbReference type="PANTHER" id="PTHR37299">
    <property type="entry name" value="TRANSCRIPTIONAL REGULATOR-RELATED"/>
    <property type="match status" value="1"/>
</dbReference>
<feature type="domain" description="HTH LytTR-type" evidence="3">
    <location>
        <begin position="136"/>
        <end position="238"/>
    </location>
</feature>
<feature type="modified residue" description="4-aspartylphosphate" evidence="1">
    <location>
        <position position="53"/>
    </location>
</feature>
<dbReference type="Gene3D" id="3.40.50.2300">
    <property type="match status" value="1"/>
</dbReference>
<dbReference type="SMART" id="SM00850">
    <property type="entry name" value="LytTR"/>
    <property type="match status" value="1"/>
</dbReference>
<dbReference type="EMBL" id="VKKY01000003">
    <property type="protein sequence ID" value="KAA3436062.1"/>
    <property type="molecule type" value="Genomic_DNA"/>
</dbReference>
<keyword evidence="1" id="KW-0597">Phosphoprotein</keyword>
<organism evidence="4 5">
    <name type="scientific">Rufibacter hautae</name>
    <dbReference type="NCBI Taxonomy" id="2595005"/>
    <lineage>
        <taxon>Bacteria</taxon>
        <taxon>Pseudomonadati</taxon>
        <taxon>Bacteroidota</taxon>
        <taxon>Cytophagia</taxon>
        <taxon>Cytophagales</taxon>
        <taxon>Hymenobacteraceae</taxon>
        <taxon>Rufibacter</taxon>
    </lineage>
</organism>
<dbReference type="Gene3D" id="2.40.50.1020">
    <property type="entry name" value="LytTr DNA-binding domain"/>
    <property type="match status" value="1"/>
</dbReference>
<dbReference type="Pfam" id="PF04397">
    <property type="entry name" value="LytTR"/>
    <property type="match status" value="1"/>
</dbReference>
<accession>A0A5B6TIT3</accession>
<dbReference type="SMART" id="SM00448">
    <property type="entry name" value="REC"/>
    <property type="match status" value="1"/>
</dbReference>
<keyword evidence="5" id="KW-1185">Reference proteome</keyword>
<dbReference type="OrthoDB" id="1646880at2"/>
<dbReference type="PANTHER" id="PTHR37299:SF1">
    <property type="entry name" value="STAGE 0 SPORULATION PROTEIN A HOMOLOG"/>
    <property type="match status" value="1"/>
</dbReference>